<evidence type="ECO:0000256" key="1">
    <source>
        <dbReference type="ARBA" id="ARBA00004479"/>
    </source>
</evidence>
<comment type="similarity">
    <text evidence="2">Belongs to the TMEM131 family.</text>
</comment>
<dbReference type="Pfam" id="PF12371">
    <property type="entry name" value="TMEM131_like_N"/>
    <property type="match status" value="1"/>
</dbReference>
<dbReference type="GO" id="GO:0016020">
    <property type="term" value="C:membrane"/>
    <property type="evidence" value="ECO:0007669"/>
    <property type="project" value="UniProtKB-SubCell"/>
</dbReference>
<evidence type="ECO:0000259" key="10">
    <source>
        <dbReference type="Pfam" id="PF24474"/>
    </source>
</evidence>
<evidence type="ECO:0000313" key="13">
    <source>
        <dbReference type="Proteomes" id="UP001159364"/>
    </source>
</evidence>
<dbReference type="Pfam" id="PF24501">
    <property type="entry name" value="Ig_TMEM131L_5"/>
    <property type="match status" value="1"/>
</dbReference>
<feature type="transmembrane region" description="Helical" evidence="8">
    <location>
        <begin position="908"/>
        <end position="933"/>
    </location>
</feature>
<evidence type="ECO:0000259" key="9">
    <source>
        <dbReference type="Pfam" id="PF12371"/>
    </source>
</evidence>
<dbReference type="PANTHER" id="PTHR22050">
    <property type="entry name" value="RW1 PROTEIN HOMOLOG"/>
    <property type="match status" value="1"/>
</dbReference>
<feature type="domain" description="Transmembrane protein 131-like N-terminal" evidence="9">
    <location>
        <begin position="229"/>
        <end position="312"/>
    </location>
</feature>
<feature type="region of interest" description="Disordered" evidence="7">
    <location>
        <begin position="988"/>
        <end position="1009"/>
    </location>
</feature>
<feature type="domain" description="TMEM131L fifth Ig-like" evidence="11">
    <location>
        <begin position="850"/>
        <end position="913"/>
    </location>
</feature>
<dbReference type="InterPro" id="IPR056001">
    <property type="entry name" value="DUF7579"/>
</dbReference>
<accession>A0AAV8TC08</accession>
<evidence type="ECO:0000256" key="6">
    <source>
        <dbReference type="ARBA" id="ARBA00023136"/>
    </source>
</evidence>
<proteinExistence type="inferred from homology"/>
<dbReference type="EMBL" id="JAIWQS010000005">
    <property type="protein sequence ID" value="KAJ8764392.1"/>
    <property type="molecule type" value="Genomic_DNA"/>
</dbReference>
<feature type="transmembrane region" description="Helical" evidence="8">
    <location>
        <begin position="945"/>
        <end position="969"/>
    </location>
</feature>
<evidence type="ECO:0000256" key="2">
    <source>
        <dbReference type="ARBA" id="ARBA00006682"/>
    </source>
</evidence>
<dbReference type="InterPro" id="IPR055437">
    <property type="entry name" value="TMEM131L_Ig_5"/>
</dbReference>
<name>A0AAV8TC08_9ROSI</name>
<comment type="subcellular location">
    <subcellularLocation>
        <location evidence="1">Membrane</location>
        <topology evidence="1">Single-pass type I membrane protein</topology>
    </subcellularLocation>
</comment>
<keyword evidence="6 8" id="KW-0472">Membrane</keyword>
<comment type="caution">
    <text evidence="12">The sequence shown here is derived from an EMBL/GenBank/DDBJ whole genome shotgun (WGS) entry which is preliminary data.</text>
</comment>
<feature type="compositionally biased region" description="Polar residues" evidence="7">
    <location>
        <begin position="988"/>
        <end position="999"/>
    </location>
</feature>
<organism evidence="12 13">
    <name type="scientific">Erythroxylum novogranatense</name>
    <dbReference type="NCBI Taxonomy" id="1862640"/>
    <lineage>
        <taxon>Eukaryota</taxon>
        <taxon>Viridiplantae</taxon>
        <taxon>Streptophyta</taxon>
        <taxon>Embryophyta</taxon>
        <taxon>Tracheophyta</taxon>
        <taxon>Spermatophyta</taxon>
        <taxon>Magnoliopsida</taxon>
        <taxon>eudicotyledons</taxon>
        <taxon>Gunneridae</taxon>
        <taxon>Pentapetalae</taxon>
        <taxon>rosids</taxon>
        <taxon>fabids</taxon>
        <taxon>Malpighiales</taxon>
        <taxon>Erythroxylaceae</taxon>
        <taxon>Erythroxylum</taxon>
    </lineage>
</organism>
<dbReference type="Proteomes" id="UP001159364">
    <property type="component" value="Linkage Group LG05"/>
</dbReference>
<evidence type="ECO:0000256" key="5">
    <source>
        <dbReference type="ARBA" id="ARBA00022989"/>
    </source>
</evidence>
<evidence type="ECO:0000256" key="3">
    <source>
        <dbReference type="ARBA" id="ARBA00022692"/>
    </source>
</evidence>
<reference evidence="12 13" key="1">
    <citation type="submission" date="2021-09" db="EMBL/GenBank/DDBJ databases">
        <title>Genomic insights and catalytic innovation underlie evolution of tropane alkaloids biosynthesis.</title>
        <authorList>
            <person name="Wang Y.-J."/>
            <person name="Tian T."/>
            <person name="Huang J.-P."/>
            <person name="Huang S.-X."/>
        </authorList>
    </citation>
    <scope>NUCLEOTIDE SEQUENCE [LARGE SCALE GENOMIC DNA]</scope>
    <source>
        <strain evidence="12">KIB-2018</strain>
        <tissue evidence="12">Leaf</tissue>
    </source>
</reference>
<feature type="domain" description="DUF7579" evidence="10">
    <location>
        <begin position="486"/>
        <end position="604"/>
    </location>
</feature>
<dbReference type="InterPro" id="IPR039877">
    <property type="entry name" value="TMEM131-like"/>
</dbReference>
<evidence type="ECO:0000256" key="4">
    <source>
        <dbReference type="ARBA" id="ARBA00022729"/>
    </source>
</evidence>
<evidence type="ECO:0000259" key="11">
    <source>
        <dbReference type="Pfam" id="PF24501"/>
    </source>
</evidence>
<evidence type="ECO:0000256" key="7">
    <source>
        <dbReference type="SAM" id="MobiDB-lite"/>
    </source>
</evidence>
<keyword evidence="4" id="KW-0732">Signal</keyword>
<keyword evidence="13" id="KW-1185">Reference proteome</keyword>
<keyword evidence="5 8" id="KW-1133">Transmembrane helix</keyword>
<protein>
    <recommendedName>
        <fullName evidence="14">Transmembrane protein 131-like N-terminal domain-containing protein</fullName>
    </recommendedName>
</protein>
<dbReference type="PANTHER" id="PTHR22050:SF0">
    <property type="entry name" value="TRANSMEMBRANE PROTEIN 131 HOMOLOG"/>
    <property type="match status" value="1"/>
</dbReference>
<evidence type="ECO:0000313" key="12">
    <source>
        <dbReference type="EMBL" id="KAJ8764392.1"/>
    </source>
</evidence>
<sequence length="1320" mass="144328">MGSGALTITPLPLRQLAMGWFRKAKAFSCNLFLLCTLFSLATYGLGTTNGMQKSAEFGACGIYGGDRGIGFQDFVFSDANFSNAVGSPKSHVNIETICADSDSFCFPSTLPGFSYREHKLEVGGLEVGRHQCDSQISVRSNADNEKNSNKSWSSDSGIFELLNGNTVSCFLNVRGGTDKLSSVQTDPVDQYDPSSCRHPLRSQRVNVRLNGNSEMMQSSSFRTSPSPHVEIEPPVLDWGEKDLYLPSVALLTVRNTCNDSILHIYEPFLTNLQFYPCNFSEILLGPGELASICLVYLPRWMGLSAAHLILQTSAGGFLVQIKGYGIESPYKISPIMTSGVPADGQSSRNLSLFNPFDETLYVKEVSAWISFSVGNVSHHIEAICRRETIENSNQLTVLTANDWLVVKNGHVDSPLMGIRPLENWEIGPKTRKTILEIEFSFVTEGRIAGAFCMQLLRSSQEKSDKLMIPLEVVLDRKVVSDGTTGSLSSSLEVLVPCNANRTAFVVISLRNQGPHVLKVMQISEVAAKTVFQIKYVKGLLLFPASVTKVATLTCSQVLAKLRDSPTKLSSLSKKCKLVVLTNDSSSSPIEIACRDVLDVCLGAQKDSTVGHNHSPESYAICNRDPGSLDSSMQISSQNKALEMEKVDEYVLGNWKSQCTTYGMSVLDDQELLFSMVEIGNRAPKWIIVKNPSQKPVVMQLILHSGEIIEDCRTDGILRPSFSNSLLHTKLNASTRYGFLMEESSLTEAIVHPYGKAALGPILFHPSSRCGWRSSALIRNNLSGVEWLPLQGFGGSVSLLLLEGSVPVQEIGFSLNFTILDTFSPLGVVFLMKEVSYACSQPLSKELHVKNIGDLPVVVKRIEISGTQCSSDGFCIHPCKGFSLEPGESRKLLISYNADFSASTVQKDLVLFLSRGMLIIQMKASIPFHIFNLCRKSVFWIWLKKLCAAFVLPASFIFLICYCILFQLVALGSESYSYKNSKCSGNTIRSAGKSSRMQRNAKNKPPLSTEVDNFLRSGGEDVSLKQAAMYRRDQDGLAEQGMIIQTPELGNHKKIDNLINDKDEAILALPSKSMSENSGSVEASQSCELTVRTGRERGRRRRKRKGVNAVLTGLVEVSSSQSGNSTPSSPLSPAISLAPNATLLASPSSDAVEATSPFSQVVNQHCRKVQVSEPASRDFSFKYCNNSCFSSAMEQTLVPRKSLSKHVLLPSATFPSAGRSASSMLPSTLGACSTIAPRARAPGPKVYSQGTDNLERKAGDKYTYDIWGHHLSGLHLTDNLKDVPTMKTVTVNNSNSFFVNDPQALVAKSKPKYVSCFQPEG</sequence>
<evidence type="ECO:0000256" key="8">
    <source>
        <dbReference type="SAM" id="Phobius"/>
    </source>
</evidence>
<dbReference type="InterPro" id="IPR022113">
    <property type="entry name" value="TMEM131L_N"/>
</dbReference>
<keyword evidence="3 8" id="KW-0812">Transmembrane</keyword>
<evidence type="ECO:0008006" key="14">
    <source>
        <dbReference type="Google" id="ProtNLM"/>
    </source>
</evidence>
<dbReference type="Pfam" id="PF24474">
    <property type="entry name" value="DUF7579"/>
    <property type="match status" value="1"/>
</dbReference>
<gene>
    <name evidence="12" type="ORF">K2173_006132</name>
</gene>